<name>A0ABP1NMH9_XYLVO</name>
<comment type="caution">
    <text evidence="1">The sequence shown here is derived from an EMBL/GenBank/DDBJ whole genome shotgun (WGS) entry which is preliminary data.</text>
</comment>
<sequence length="242" mass="27104">MATPYRPVNFNVLAQVVVIFRNVSSTTPFCTCDSTEFYLDISVNYTGVQSVLMHKEKQRLQRNIPGRTPEKRDNTLLIPRLLLTVSVDDVTNSSCCILSSSSHCCISAVISLKDTNCGMVVSDRFLKTSLASSGSLKTIRSNVLLACKILILKCFEHSLYFDQVAIVQFVIVPEIDNCHSLVIIVNGSDLVCLILDFWGDTVQSFENVLEESRLLIATIDDYHNTEHYPTRGAHVCPRICMY</sequence>
<dbReference type="Proteomes" id="UP001642520">
    <property type="component" value="Unassembled WGS sequence"/>
</dbReference>
<proteinExistence type="predicted"/>
<protein>
    <submittedName>
        <fullName evidence="1">Uncharacterized protein</fullName>
    </submittedName>
</protein>
<dbReference type="EMBL" id="CAXAJV020001292">
    <property type="protein sequence ID" value="CAL7941137.1"/>
    <property type="molecule type" value="Genomic_DNA"/>
</dbReference>
<reference evidence="1 2" key="1">
    <citation type="submission" date="2024-08" db="EMBL/GenBank/DDBJ databases">
        <authorList>
            <person name="Will J Nash"/>
            <person name="Angela Man"/>
            <person name="Seanna McTaggart"/>
            <person name="Kendall Baker"/>
            <person name="Tom Barker"/>
            <person name="Leah Catchpole"/>
            <person name="Alex Durrant"/>
            <person name="Karim Gharbi"/>
            <person name="Naomi Irish"/>
            <person name="Gemy Kaithakottil"/>
            <person name="Debby Ku"/>
            <person name="Aaliyah Providence"/>
            <person name="Felix Shaw"/>
            <person name="David Swarbreck"/>
            <person name="Chris Watkins"/>
            <person name="Ann M. McCartney"/>
            <person name="Giulio Formenti"/>
            <person name="Alice Mouton"/>
            <person name="Noel Vella"/>
            <person name="Bjorn M von Reumont"/>
            <person name="Adriana Vella"/>
            <person name="Wilfried Haerty"/>
        </authorList>
    </citation>
    <scope>NUCLEOTIDE SEQUENCE [LARGE SCALE GENOMIC DNA]</scope>
</reference>
<accession>A0ABP1NMH9</accession>
<evidence type="ECO:0000313" key="2">
    <source>
        <dbReference type="Proteomes" id="UP001642520"/>
    </source>
</evidence>
<gene>
    <name evidence="1" type="ORF">XYLVIOL_LOCUS4833</name>
</gene>
<keyword evidence="2" id="KW-1185">Reference proteome</keyword>
<organism evidence="1 2">
    <name type="scientific">Xylocopa violacea</name>
    <name type="common">Violet carpenter bee</name>
    <name type="synonym">Apis violacea</name>
    <dbReference type="NCBI Taxonomy" id="135666"/>
    <lineage>
        <taxon>Eukaryota</taxon>
        <taxon>Metazoa</taxon>
        <taxon>Ecdysozoa</taxon>
        <taxon>Arthropoda</taxon>
        <taxon>Hexapoda</taxon>
        <taxon>Insecta</taxon>
        <taxon>Pterygota</taxon>
        <taxon>Neoptera</taxon>
        <taxon>Endopterygota</taxon>
        <taxon>Hymenoptera</taxon>
        <taxon>Apocrita</taxon>
        <taxon>Aculeata</taxon>
        <taxon>Apoidea</taxon>
        <taxon>Anthophila</taxon>
        <taxon>Apidae</taxon>
        <taxon>Xylocopa</taxon>
        <taxon>Xylocopa</taxon>
    </lineage>
</organism>
<evidence type="ECO:0000313" key="1">
    <source>
        <dbReference type="EMBL" id="CAL7941137.1"/>
    </source>
</evidence>